<comment type="caution">
    <text evidence="2">The sequence shown here is derived from an EMBL/GenBank/DDBJ whole genome shotgun (WGS) entry which is preliminary data.</text>
</comment>
<feature type="region of interest" description="Disordered" evidence="1">
    <location>
        <begin position="208"/>
        <end position="234"/>
    </location>
</feature>
<dbReference type="RefSeq" id="XP_062760436.1">
    <property type="nucleotide sequence ID" value="XM_062895865.1"/>
</dbReference>
<protein>
    <submittedName>
        <fullName evidence="2">Uncharacterized protein</fullName>
    </submittedName>
</protein>
<organism evidence="2 3">
    <name type="scientific">Trichoderma aggressivum f. europaeum</name>
    <dbReference type="NCBI Taxonomy" id="173218"/>
    <lineage>
        <taxon>Eukaryota</taxon>
        <taxon>Fungi</taxon>
        <taxon>Dikarya</taxon>
        <taxon>Ascomycota</taxon>
        <taxon>Pezizomycotina</taxon>
        <taxon>Sordariomycetes</taxon>
        <taxon>Hypocreomycetidae</taxon>
        <taxon>Hypocreales</taxon>
        <taxon>Hypocreaceae</taxon>
        <taxon>Trichoderma</taxon>
    </lineage>
</organism>
<proteinExistence type="predicted"/>
<dbReference type="AlphaFoldDB" id="A0AAE1IKU5"/>
<keyword evidence="3" id="KW-1185">Reference proteome</keyword>
<sequence length="248" mass="27606">MFVSIKPFKSHSPKTLFFFSNRFRNQSSPQPSPFPFNLSINQSITPPVLPTLAPSPIRAQAVFPLTPPPSPGLAEYGILQALVAPDGAPLSARGLCQLRETEPWERCSAANPAAPRPLSVPPAHAPFQRPPLLFFPSLPFDAKSSRLCLFLALNTKHAVHRQRRTSSRYFLSIFPPRSPRAVFPPQPVPPNYLRKPSNSLRSLKSAALVNSQATRTRDEDGKVKRRRRKGQPKDRNTTRFALLCFAIA</sequence>
<accession>A0AAE1IKU5</accession>
<evidence type="ECO:0000313" key="2">
    <source>
        <dbReference type="EMBL" id="KAK4085096.1"/>
    </source>
</evidence>
<name>A0AAE1IKU5_9HYPO</name>
<evidence type="ECO:0000256" key="1">
    <source>
        <dbReference type="SAM" id="MobiDB-lite"/>
    </source>
</evidence>
<dbReference type="EMBL" id="JAWRVG010000001">
    <property type="protein sequence ID" value="KAK4085096.1"/>
    <property type="molecule type" value="Genomic_DNA"/>
</dbReference>
<reference evidence="2" key="1">
    <citation type="submission" date="2023-11" db="EMBL/GenBank/DDBJ databases">
        <title>The genome sequences of three competitors of mushroom-forming fungi.</title>
        <authorList>
            <person name="Beijen E."/>
            <person name="Ohm R.A."/>
        </authorList>
    </citation>
    <scope>NUCLEOTIDE SEQUENCE</scope>
    <source>
        <strain evidence="2">CBS 100526</strain>
    </source>
</reference>
<gene>
    <name evidence="2" type="ORF">Triagg1_86</name>
</gene>
<dbReference type="Proteomes" id="UP001273209">
    <property type="component" value="Unassembled WGS sequence"/>
</dbReference>
<dbReference type="GeneID" id="87923368"/>
<evidence type="ECO:0000313" key="3">
    <source>
        <dbReference type="Proteomes" id="UP001273209"/>
    </source>
</evidence>